<name>A0A7Z2YFK8_9VIBR</name>
<proteinExistence type="predicted"/>
<dbReference type="Proteomes" id="UP000464262">
    <property type="component" value="Chromosome 2"/>
</dbReference>
<evidence type="ECO:0000313" key="1">
    <source>
        <dbReference type="EMBL" id="QIA65583.1"/>
    </source>
</evidence>
<sequence>MSELTYWQAARFLDCATFGPRQEDIVALQNSGVDNWLQHQLTIDANEHFPHLDAKQLTNGNVWPEQRNATWFDFALWGEDQLRQRVAYALSQILVVSNVGELMEKPDRPLATYYDLLVKYAFGNYRELLYHVSISPFMGEFLTHAGNKSRAVTGVDPDQNYAREVMQLFTLGLNKLNMWGEPILDGDGNPVPNFTEDDVENLAKLFTGWRRHTPLTHNINWRTPMYVDEINHDTTEKVVLGHIFPANVDAESELLALLDILVDHPSTAPNISKFLITKLVTSNPSSEYVYRVSTAFRNTGGELSAVIQAILTDEEVYRQDHYGARVRESRLHATAFLRALDCFTVRDIADGGLSLERTFPYLKVLGANSVFNFYDRDFIPPGPLGDRELLAPELDGGEWLDMVKVSNWMYEQIWIKAEDSRKSGRKHFIYVRLNPFFDIAKQEGEKALIDLIAMRFCKGQMTARLRRALEGIFAFHSSDGADLKQTVRQMIYFTSTSSEFRVQG</sequence>
<protein>
    <submittedName>
        <fullName evidence="1">DUF1800 family protein</fullName>
    </submittedName>
</protein>
<dbReference type="Pfam" id="PF08811">
    <property type="entry name" value="DUF1800"/>
    <property type="match status" value="1"/>
</dbReference>
<dbReference type="AlphaFoldDB" id="A0A7Z2YFK8"/>
<keyword evidence="2" id="KW-1185">Reference proteome</keyword>
<dbReference type="KEGG" id="vas:GT360_18810"/>
<gene>
    <name evidence="1" type="ORF">GT360_18810</name>
</gene>
<dbReference type="EMBL" id="CP047476">
    <property type="protein sequence ID" value="QIA65583.1"/>
    <property type="molecule type" value="Genomic_DNA"/>
</dbReference>
<reference evidence="1 2" key="1">
    <citation type="submission" date="2020-01" db="EMBL/GenBank/DDBJ databases">
        <title>Whole genome and functional gene identification of agarase of Vibrio HN897.</title>
        <authorList>
            <person name="Liu Y."/>
            <person name="Zhao Z."/>
        </authorList>
    </citation>
    <scope>NUCLEOTIDE SEQUENCE [LARGE SCALE GENOMIC DNA]</scope>
    <source>
        <strain evidence="1 2">HN897</strain>
    </source>
</reference>
<dbReference type="InterPro" id="IPR014917">
    <property type="entry name" value="DUF1800"/>
</dbReference>
<evidence type="ECO:0000313" key="2">
    <source>
        <dbReference type="Proteomes" id="UP000464262"/>
    </source>
</evidence>
<dbReference type="RefSeq" id="WP_164650483.1">
    <property type="nucleotide sequence ID" value="NZ_CP047476.1"/>
</dbReference>
<organism evidence="1 2">
    <name type="scientific">Vibrio astriarenae</name>
    <dbReference type="NCBI Taxonomy" id="1481923"/>
    <lineage>
        <taxon>Bacteria</taxon>
        <taxon>Pseudomonadati</taxon>
        <taxon>Pseudomonadota</taxon>
        <taxon>Gammaproteobacteria</taxon>
        <taxon>Vibrionales</taxon>
        <taxon>Vibrionaceae</taxon>
        <taxon>Vibrio</taxon>
    </lineage>
</organism>
<accession>A0A7Z2YFK8</accession>